<dbReference type="AlphaFoldDB" id="A0A315Y5V9"/>
<accession>A0A315Y5V9</accession>
<dbReference type="EMBL" id="QGDI01000002">
    <property type="protein sequence ID" value="PWJ14615.1"/>
    <property type="molecule type" value="Genomic_DNA"/>
</dbReference>
<dbReference type="Proteomes" id="UP000245720">
    <property type="component" value="Unassembled WGS sequence"/>
</dbReference>
<comment type="caution">
    <text evidence="1">The sequence shown here is derived from an EMBL/GenBank/DDBJ whole genome shotgun (WGS) entry which is preliminary data.</text>
</comment>
<gene>
    <name evidence="1" type="ORF">IE37_00600</name>
</gene>
<sequence>MPTKEEIDDLRIEKLLFDLNDYDMLETVRDHLRDLQKMKKYTSAANQMAIFHINEAIRYMEGRPQKELQR</sequence>
<organism evidence="1 2">
    <name type="scientific">Ruminococcus flavefaciens</name>
    <dbReference type="NCBI Taxonomy" id="1265"/>
    <lineage>
        <taxon>Bacteria</taxon>
        <taxon>Bacillati</taxon>
        <taxon>Bacillota</taxon>
        <taxon>Clostridia</taxon>
        <taxon>Eubacteriales</taxon>
        <taxon>Oscillospiraceae</taxon>
        <taxon>Ruminococcus</taxon>
    </lineage>
</organism>
<proteinExistence type="predicted"/>
<reference evidence="1 2" key="1">
    <citation type="submission" date="2018-05" db="EMBL/GenBank/DDBJ databases">
        <title>The Hungate 1000. A catalogue of reference genomes from the rumen microbiome.</title>
        <authorList>
            <person name="Kelly W."/>
        </authorList>
    </citation>
    <scope>NUCLEOTIDE SEQUENCE [LARGE SCALE GENOMIC DNA]</scope>
    <source>
        <strain evidence="1 2">SAb67</strain>
    </source>
</reference>
<evidence type="ECO:0000313" key="2">
    <source>
        <dbReference type="Proteomes" id="UP000245720"/>
    </source>
</evidence>
<name>A0A315Y5V9_RUMFL</name>
<evidence type="ECO:0000313" key="1">
    <source>
        <dbReference type="EMBL" id="PWJ14615.1"/>
    </source>
</evidence>
<protein>
    <submittedName>
        <fullName evidence="1">Uncharacterized protein</fullName>
    </submittedName>
</protein>
<dbReference type="RefSeq" id="WP_109725491.1">
    <property type="nucleotide sequence ID" value="NZ_QGDI01000002.1"/>
</dbReference>